<keyword evidence="4" id="KW-0547">Nucleotide-binding</keyword>
<dbReference type="GO" id="GO:0005524">
    <property type="term" value="F:ATP binding"/>
    <property type="evidence" value="ECO:0007669"/>
    <property type="project" value="UniProtKB-KW"/>
</dbReference>
<gene>
    <name evidence="12" type="ORF">HZH68_003531</name>
</gene>
<dbReference type="PROSITE" id="PS00674">
    <property type="entry name" value="AAA"/>
    <property type="match status" value="1"/>
</dbReference>
<dbReference type="Proteomes" id="UP000617340">
    <property type="component" value="Unassembled WGS sequence"/>
</dbReference>
<name>A0A834NPG1_VESGE</name>
<dbReference type="InterPro" id="IPR050168">
    <property type="entry name" value="AAA_ATPase_domain"/>
</dbReference>
<reference evidence="12" key="1">
    <citation type="journal article" date="2020" name="G3 (Bethesda)">
        <title>High-Quality Assemblies for Three Invasive Social Wasps from the &lt;i&gt;Vespula&lt;/i&gt; Genus.</title>
        <authorList>
            <person name="Harrop T.W.R."/>
            <person name="Guhlin J."/>
            <person name="McLaughlin G.M."/>
            <person name="Permina E."/>
            <person name="Stockwell P."/>
            <person name="Gilligan J."/>
            <person name="Le Lec M.F."/>
            <person name="Gruber M.A.M."/>
            <person name="Quinn O."/>
            <person name="Lovegrove M."/>
            <person name="Duncan E.J."/>
            <person name="Remnant E.J."/>
            <person name="Van Eeckhoven J."/>
            <person name="Graham B."/>
            <person name="Knapp R.A."/>
            <person name="Langford K.W."/>
            <person name="Kronenberg Z."/>
            <person name="Press M.O."/>
            <person name="Eacker S.M."/>
            <person name="Wilson-Rankin E.E."/>
            <person name="Purcell J."/>
            <person name="Lester P.J."/>
            <person name="Dearden P.K."/>
        </authorList>
    </citation>
    <scope>NUCLEOTIDE SEQUENCE</scope>
    <source>
        <strain evidence="12">Linc-1</strain>
    </source>
</reference>
<keyword evidence="5" id="KW-0378">Hydrolase</keyword>
<evidence type="ECO:0000256" key="1">
    <source>
        <dbReference type="ARBA" id="ARBA00004370"/>
    </source>
</evidence>
<dbReference type="InterPro" id="IPR027417">
    <property type="entry name" value="P-loop_NTPase"/>
</dbReference>
<evidence type="ECO:0000256" key="3">
    <source>
        <dbReference type="ARBA" id="ARBA00022593"/>
    </source>
</evidence>
<keyword evidence="3" id="KW-0962">Peroxisome biogenesis</keyword>
<keyword evidence="7" id="KW-0472">Membrane</keyword>
<evidence type="ECO:0000256" key="8">
    <source>
        <dbReference type="ARBA" id="ARBA00034811"/>
    </source>
</evidence>
<dbReference type="InterPro" id="IPR003960">
    <property type="entry name" value="ATPase_AAA_CS"/>
</dbReference>
<dbReference type="PANTHER" id="PTHR23077">
    <property type="entry name" value="AAA-FAMILY ATPASE"/>
    <property type="match status" value="1"/>
</dbReference>
<evidence type="ECO:0000256" key="5">
    <source>
        <dbReference type="ARBA" id="ARBA00022801"/>
    </source>
</evidence>
<dbReference type="GO" id="GO:0005778">
    <property type="term" value="C:peroxisomal membrane"/>
    <property type="evidence" value="ECO:0007669"/>
    <property type="project" value="TreeGrafter"/>
</dbReference>
<dbReference type="EMBL" id="JACSDZ010000002">
    <property type="protein sequence ID" value="KAF7415042.1"/>
    <property type="molecule type" value="Genomic_DNA"/>
</dbReference>
<evidence type="ECO:0000313" key="13">
    <source>
        <dbReference type="Proteomes" id="UP000617340"/>
    </source>
</evidence>
<feature type="domain" description="AAA+ ATPase" evidence="11">
    <location>
        <begin position="316"/>
        <end position="449"/>
    </location>
</feature>
<keyword evidence="13" id="KW-1185">Reference proteome</keyword>
<keyword evidence="6" id="KW-0067">ATP-binding</keyword>
<dbReference type="PANTHER" id="PTHR23077:SF9">
    <property type="entry name" value="PEROXISOMAL ATPASE PEX6"/>
    <property type="match status" value="1"/>
</dbReference>
<accession>A0A834NPG1</accession>
<evidence type="ECO:0000256" key="6">
    <source>
        <dbReference type="ARBA" id="ARBA00022840"/>
    </source>
</evidence>
<dbReference type="SUPFAM" id="SSF52540">
    <property type="entry name" value="P-loop containing nucleoside triphosphate hydrolases"/>
    <property type="match status" value="2"/>
</dbReference>
<dbReference type="InterPro" id="IPR003959">
    <property type="entry name" value="ATPase_AAA_core"/>
</dbReference>
<protein>
    <recommendedName>
        <fullName evidence="8">Peroxisomal ATPase PEX6</fullName>
    </recommendedName>
    <alternativeName>
        <fullName evidence="9">Peroxin-6</fullName>
    </alternativeName>
</protein>
<organism evidence="12 13">
    <name type="scientific">Vespula germanica</name>
    <name type="common">German yellow jacket</name>
    <name type="synonym">Paravespula germanica</name>
    <dbReference type="NCBI Taxonomy" id="30212"/>
    <lineage>
        <taxon>Eukaryota</taxon>
        <taxon>Metazoa</taxon>
        <taxon>Ecdysozoa</taxon>
        <taxon>Arthropoda</taxon>
        <taxon>Hexapoda</taxon>
        <taxon>Insecta</taxon>
        <taxon>Pterygota</taxon>
        <taxon>Neoptera</taxon>
        <taxon>Endopterygota</taxon>
        <taxon>Hymenoptera</taxon>
        <taxon>Apocrita</taxon>
        <taxon>Aculeata</taxon>
        <taxon>Vespoidea</taxon>
        <taxon>Vespidae</taxon>
        <taxon>Vespinae</taxon>
        <taxon>Vespula</taxon>
    </lineage>
</organism>
<comment type="catalytic activity">
    <reaction evidence="10">
        <text>ATP + H2O = ADP + phosphate + H(+)</text>
        <dbReference type="Rhea" id="RHEA:13065"/>
        <dbReference type="ChEBI" id="CHEBI:15377"/>
        <dbReference type="ChEBI" id="CHEBI:15378"/>
        <dbReference type="ChEBI" id="CHEBI:30616"/>
        <dbReference type="ChEBI" id="CHEBI:43474"/>
        <dbReference type="ChEBI" id="CHEBI:456216"/>
    </reaction>
    <physiologicalReaction direction="left-to-right" evidence="10">
        <dbReference type="Rhea" id="RHEA:13066"/>
    </physiologicalReaction>
</comment>
<evidence type="ECO:0000313" key="12">
    <source>
        <dbReference type="EMBL" id="KAF7415042.1"/>
    </source>
</evidence>
<dbReference type="GO" id="GO:0005829">
    <property type="term" value="C:cytosol"/>
    <property type="evidence" value="ECO:0007669"/>
    <property type="project" value="TreeGrafter"/>
</dbReference>
<sequence length="834" mass="96051">MLFFSTMYSWSYYINFLQSLTQTYMRQNPYYVLNYIFLCYVQFKFERLMRKKIHCFTLSDKTLNRLVNKEIERVNDYIDPYTCILANINEINITIPSWFYLCCKSSFKKYKIIVVPFEDTEQNAIYVSETMRYNLEIVFHRIDLDDKLFLIPATDNIVNFATEVKVSLISNPYDSPINLTDSLLKNYFSEPRFLRWNDVFSIDVKEYAKDRTYTVAQIATTLYFKVIAQKLNGNLTSKGCFIVQGETALIQENNIHSYLPCKKSYLLPEELILRLTCKDSDNNYYIKSYPPVLVESSNSLKDCIIPFMKSDIQLHIKPVFLLIGPSGSAIHEIVQITSETMGLHLLNIDFAEVQTLTSAQTEAKLRILIHNANKSAPCILCLNNIQVFGKTFEGQKDERTISAFAKEINDLYSKTLNYPVIIIATSDGSEISGELHRIFTETINLESLDRQKRMDIIKWRLACQRINYDADLLNIAELCSDFQYKDLITLTLHTIKIYCKRTKQYSEHSITLTKDDFVKAYEYIQSINMDSKGMPRVPKVYWNDVGGLENLKHEITRRIRLPMLNSFGFGQSGLLLYGPPGTGKTLLAKAVATEYQLHFLSIKGPEVLNMYVGQSEENIRQVFERARSAAPCIIFFDELDSLAPNRGRSGDSGGVMDRVVSQLLAEMDGLEKASNIFIIGATNRPDLIDPALLRPGRFDKLLYVGIHSSFVSKLNVLEALTRKFKFLNHGKELKQLIVDLPVNLTGADLYSICSNAWLNAARRILNTINNMQDNLAKEKYLTHFSEEFSHVTVELLDFKEAINNWSPSISKEEMQRYEKMQKEFSSRQILTVNM</sequence>
<evidence type="ECO:0000256" key="2">
    <source>
        <dbReference type="ARBA" id="ARBA00006914"/>
    </source>
</evidence>
<dbReference type="Gene3D" id="1.10.8.60">
    <property type="match status" value="1"/>
</dbReference>
<dbReference type="FunFam" id="3.40.50.300:FF:000109">
    <property type="entry name" value="Peroxisomal biogenesis factor 6"/>
    <property type="match status" value="1"/>
</dbReference>
<feature type="domain" description="AAA+ ATPase" evidence="11">
    <location>
        <begin position="570"/>
        <end position="708"/>
    </location>
</feature>
<evidence type="ECO:0000256" key="7">
    <source>
        <dbReference type="ARBA" id="ARBA00023136"/>
    </source>
</evidence>
<dbReference type="InterPro" id="IPR003593">
    <property type="entry name" value="AAA+_ATPase"/>
</dbReference>
<dbReference type="Gene3D" id="3.40.50.300">
    <property type="entry name" value="P-loop containing nucleotide triphosphate hydrolases"/>
    <property type="match status" value="2"/>
</dbReference>
<comment type="similarity">
    <text evidence="2">Belongs to the AAA ATPase family.</text>
</comment>
<dbReference type="Pfam" id="PF00004">
    <property type="entry name" value="AAA"/>
    <property type="match status" value="2"/>
</dbReference>
<proteinExistence type="inferred from homology"/>
<dbReference type="AlphaFoldDB" id="A0A834NPG1"/>
<evidence type="ECO:0000256" key="4">
    <source>
        <dbReference type="ARBA" id="ARBA00022741"/>
    </source>
</evidence>
<evidence type="ECO:0000259" key="11">
    <source>
        <dbReference type="SMART" id="SM00382"/>
    </source>
</evidence>
<dbReference type="GO" id="GO:0016887">
    <property type="term" value="F:ATP hydrolysis activity"/>
    <property type="evidence" value="ECO:0007669"/>
    <property type="project" value="InterPro"/>
</dbReference>
<comment type="subcellular location">
    <subcellularLocation>
        <location evidence="1">Membrane</location>
    </subcellularLocation>
</comment>
<dbReference type="GO" id="GO:0016558">
    <property type="term" value="P:protein import into peroxisome matrix"/>
    <property type="evidence" value="ECO:0007669"/>
    <property type="project" value="TreeGrafter"/>
</dbReference>
<comment type="caution">
    <text evidence="12">The sequence shown here is derived from an EMBL/GenBank/DDBJ whole genome shotgun (WGS) entry which is preliminary data.</text>
</comment>
<dbReference type="SMART" id="SM00382">
    <property type="entry name" value="AAA"/>
    <property type="match status" value="2"/>
</dbReference>
<evidence type="ECO:0000256" key="9">
    <source>
        <dbReference type="ARBA" id="ARBA00034920"/>
    </source>
</evidence>
<evidence type="ECO:0000256" key="10">
    <source>
        <dbReference type="ARBA" id="ARBA00048778"/>
    </source>
</evidence>